<evidence type="ECO:0000256" key="3">
    <source>
        <dbReference type="ARBA" id="ARBA00005709"/>
    </source>
</evidence>
<organism evidence="7 8">
    <name type="scientific">Undibacterium rugosum</name>
    <dbReference type="NCBI Taxonomy" id="2762291"/>
    <lineage>
        <taxon>Bacteria</taxon>
        <taxon>Pseudomonadati</taxon>
        <taxon>Pseudomonadota</taxon>
        <taxon>Betaproteobacteria</taxon>
        <taxon>Burkholderiales</taxon>
        <taxon>Oxalobacteraceae</taxon>
        <taxon>Undibacterium</taxon>
    </lineage>
</organism>
<keyword evidence="7" id="KW-0966">Cell projection</keyword>
<dbReference type="Gene3D" id="1.20.1330.10">
    <property type="entry name" value="f41 fragment of flagellin, N-terminal domain"/>
    <property type="match status" value="2"/>
</dbReference>
<dbReference type="NCBIfam" id="TIGR02550">
    <property type="entry name" value="flagell_flgL"/>
    <property type="match status" value="1"/>
</dbReference>
<dbReference type="InterPro" id="IPR013384">
    <property type="entry name" value="Flagell_FlgL"/>
</dbReference>
<comment type="similarity">
    <text evidence="3">Belongs to the bacterial flagellin family.</text>
</comment>
<dbReference type="GO" id="GO:0005198">
    <property type="term" value="F:structural molecule activity"/>
    <property type="evidence" value="ECO:0007669"/>
    <property type="project" value="InterPro"/>
</dbReference>
<evidence type="ECO:0000256" key="2">
    <source>
        <dbReference type="ARBA" id="ARBA00004613"/>
    </source>
</evidence>
<dbReference type="GO" id="GO:0005576">
    <property type="term" value="C:extracellular region"/>
    <property type="evidence" value="ECO:0007669"/>
    <property type="project" value="UniProtKB-SubCell"/>
</dbReference>
<dbReference type="Proteomes" id="UP000612361">
    <property type="component" value="Unassembled WGS sequence"/>
</dbReference>
<dbReference type="InterPro" id="IPR001492">
    <property type="entry name" value="Flagellin"/>
</dbReference>
<evidence type="ECO:0000259" key="5">
    <source>
        <dbReference type="Pfam" id="PF00669"/>
    </source>
</evidence>
<dbReference type="InterPro" id="IPR001029">
    <property type="entry name" value="Flagellin_N"/>
</dbReference>
<evidence type="ECO:0000313" key="7">
    <source>
        <dbReference type="EMBL" id="MBC3935034.1"/>
    </source>
</evidence>
<proteinExistence type="inferred from homology"/>
<evidence type="ECO:0000256" key="4">
    <source>
        <dbReference type="ARBA" id="ARBA00023143"/>
    </source>
</evidence>
<name>A0A923I2W1_9BURK</name>
<accession>A0A923I2W1</accession>
<keyword evidence="8" id="KW-1185">Reference proteome</keyword>
<dbReference type="AlphaFoldDB" id="A0A923I2W1"/>
<dbReference type="PANTHER" id="PTHR42792">
    <property type="entry name" value="FLAGELLIN"/>
    <property type="match status" value="1"/>
</dbReference>
<dbReference type="PANTHER" id="PTHR42792:SF1">
    <property type="entry name" value="FLAGELLAR HOOK-ASSOCIATED PROTEIN 3"/>
    <property type="match status" value="1"/>
</dbReference>
<keyword evidence="7" id="KW-0282">Flagellum</keyword>
<protein>
    <submittedName>
        <fullName evidence="7">Flagellar hook-associated protein FlgL</fullName>
    </submittedName>
</protein>
<dbReference type="RefSeq" id="WP_186880623.1">
    <property type="nucleotide sequence ID" value="NZ_JACOGG010000005.1"/>
</dbReference>
<evidence type="ECO:0000313" key="8">
    <source>
        <dbReference type="Proteomes" id="UP000612361"/>
    </source>
</evidence>
<dbReference type="Pfam" id="PF00669">
    <property type="entry name" value="Flagellin_N"/>
    <property type="match status" value="1"/>
</dbReference>
<dbReference type="EMBL" id="JACOGG010000005">
    <property type="protein sequence ID" value="MBC3935034.1"/>
    <property type="molecule type" value="Genomic_DNA"/>
</dbReference>
<feature type="domain" description="Flagellin N-terminal" evidence="5">
    <location>
        <begin position="3"/>
        <end position="140"/>
    </location>
</feature>
<dbReference type="InterPro" id="IPR046358">
    <property type="entry name" value="Flagellin_C"/>
</dbReference>
<dbReference type="Pfam" id="PF00700">
    <property type="entry name" value="Flagellin_C"/>
    <property type="match status" value="1"/>
</dbReference>
<evidence type="ECO:0000256" key="1">
    <source>
        <dbReference type="ARBA" id="ARBA00004365"/>
    </source>
</evidence>
<keyword evidence="4" id="KW-0975">Bacterial flagellum</keyword>
<feature type="domain" description="Flagellin C-terminal" evidence="6">
    <location>
        <begin position="322"/>
        <end position="402"/>
    </location>
</feature>
<reference evidence="7" key="1">
    <citation type="submission" date="2020-08" db="EMBL/GenBank/DDBJ databases">
        <title>Novel species isolated from subtropical streams in China.</title>
        <authorList>
            <person name="Lu H."/>
        </authorList>
    </citation>
    <scope>NUCLEOTIDE SEQUENCE</scope>
    <source>
        <strain evidence="7">CY7W</strain>
    </source>
</reference>
<evidence type="ECO:0000259" key="6">
    <source>
        <dbReference type="Pfam" id="PF00700"/>
    </source>
</evidence>
<comment type="caution">
    <text evidence="7">The sequence shown here is derived from an EMBL/GenBank/DDBJ whole genome shotgun (WGS) entry which is preliminary data.</text>
</comment>
<gene>
    <name evidence="7" type="primary">flgL</name>
    <name evidence="7" type="ORF">H8K47_06645</name>
</gene>
<dbReference type="GO" id="GO:0009424">
    <property type="term" value="C:bacterial-type flagellum hook"/>
    <property type="evidence" value="ECO:0007669"/>
    <property type="project" value="InterPro"/>
</dbReference>
<keyword evidence="7" id="KW-0969">Cilium</keyword>
<comment type="subcellular location">
    <subcellularLocation>
        <location evidence="1">Bacterial flagellum</location>
    </subcellularLocation>
    <subcellularLocation>
        <location evidence="2">Secreted</location>
    </subcellularLocation>
</comment>
<sequence>MRISTNTIYDTGSSRIGDLQTNMNKLQQQISSGRKVLTPADDPIGSARALVITQADAINDQFAVNRQNAKNLLSVTDGVLGTVTDNLHSIKTLIVQAGNATLSDADRTYVAQQLQSNLDQMISSANATDGTGNYLFSGFSTTTAPFTKTIAGASYTGDQGQRYLQADSARQLPLSAPGMEVFGNIRTSNAQFNIVPNLSNVGKTGATAAVDPLTAANLTGHNYEVRFDNTAANFSVFDKTTGGTIVPPTPYTNPVNVTFDGINLTLQNSPTAPAPGDKILIQPGNQDIFETVTDVINALKTPTTTSAARSDLTQALTQANNNVDKSLNNVLTVRAKVGSSLKEIDGLDNEGDAKSVSYKQSLSEIQDIDYVKAISEFSQNQMVLQAAQQSFVKASSLSLFSYIS</sequence>
<dbReference type="SUPFAM" id="SSF64518">
    <property type="entry name" value="Phase 1 flagellin"/>
    <property type="match status" value="1"/>
</dbReference>
<dbReference type="GO" id="GO:0071973">
    <property type="term" value="P:bacterial-type flagellum-dependent cell motility"/>
    <property type="evidence" value="ECO:0007669"/>
    <property type="project" value="InterPro"/>
</dbReference>